<feature type="region of interest" description="Disordered" evidence="4">
    <location>
        <begin position="1147"/>
        <end position="1192"/>
    </location>
</feature>
<feature type="domain" description="Calponin-homology (CH)" evidence="5">
    <location>
        <begin position="225"/>
        <end position="329"/>
    </location>
</feature>
<dbReference type="InterPro" id="IPR027417">
    <property type="entry name" value="P-loop_NTPase"/>
</dbReference>
<feature type="compositionally biased region" description="Basic residues" evidence="4">
    <location>
        <begin position="506"/>
        <end position="537"/>
    </location>
</feature>
<feature type="region of interest" description="Disordered" evidence="4">
    <location>
        <begin position="482"/>
        <end position="650"/>
    </location>
</feature>
<feature type="compositionally biased region" description="Low complexity" evidence="4">
    <location>
        <begin position="1928"/>
        <end position="1937"/>
    </location>
</feature>
<feature type="coiled-coil region" evidence="3">
    <location>
        <begin position="818"/>
        <end position="845"/>
    </location>
</feature>
<dbReference type="InterPro" id="IPR057568">
    <property type="entry name" value="CortBP2_NAV1-like_AAA_lid"/>
</dbReference>
<feature type="coiled-coil region" evidence="3">
    <location>
        <begin position="1333"/>
        <end position="1360"/>
    </location>
</feature>
<evidence type="ECO:0000256" key="2">
    <source>
        <dbReference type="ARBA" id="ARBA00023054"/>
    </source>
</evidence>
<gene>
    <name evidence="6" type="ORF">APICC_09786</name>
</gene>
<feature type="compositionally biased region" description="Polar residues" evidence="4">
    <location>
        <begin position="1046"/>
        <end position="1055"/>
    </location>
</feature>
<feature type="compositionally biased region" description="Basic and acidic residues" evidence="4">
    <location>
        <begin position="1073"/>
        <end position="1082"/>
    </location>
</feature>
<feature type="region of interest" description="Disordered" evidence="4">
    <location>
        <begin position="1902"/>
        <end position="1944"/>
    </location>
</feature>
<keyword evidence="2 3" id="KW-0175">Coiled coil</keyword>
<organism evidence="6 7">
    <name type="scientific">Apis cerana cerana</name>
    <name type="common">Oriental honeybee</name>
    <dbReference type="NCBI Taxonomy" id="94128"/>
    <lineage>
        <taxon>Eukaryota</taxon>
        <taxon>Metazoa</taxon>
        <taxon>Ecdysozoa</taxon>
        <taxon>Arthropoda</taxon>
        <taxon>Hexapoda</taxon>
        <taxon>Insecta</taxon>
        <taxon>Pterygota</taxon>
        <taxon>Neoptera</taxon>
        <taxon>Endopterygota</taxon>
        <taxon>Hymenoptera</taxon>
        <taxon>Apocrita</taxon>
        <taxon>Aculeata</taxon>
        <taxon>Apoidea</taxon>
        <taxon>Anthophila</taxon>
        <taxon>Apidae</taxon>
        <taxon>Apis</taxon>
    </lineage>
</organism>
<dbReference type="Gene3D" id="1.10.418.10">
    <property type="entry name" value="Calponin-like domain"/>
    <property type="match status" value="1"/>
</dbReference>
<dbReference type="InterPro" id="IPR036872">
    <property type="entry name" value="CH_dom_sf"/>
</dbReference>
<feature type="compositionally biased region" description="Low complexity" evidence="4">
    <location>
        <begin position="45"/>
        <end position="60"/>
    </location>
</feature>
<dbReference type="FunFam" id="3.40.50.300:FF:001111">
    <property type="entry name" value="neuron navigator 2 isoform X3"/>
    <property type="match status" value="1"/>
</dbReference>
<dbReference type="Gene3D" id="3.40.50.300">
    <property type="entry name" value="P-loop containing nucleotide triphosphate hydrolases"/>
    <property type="match status" value="1"/>
</dbReference>
<dbReference type="PANTHER" id="PTHR12784">
    <property type="entry name" value="STEERIN"/>
    <property type="match status" value="1"/>
</dbReference>
<feature type="compositionally biased region" description="Polar residues" evidence="4">
    <location>
        <begin position="638"/>
        <end position="650"/>
    </location>
</feature>
<dbReference type="InterPro" id="IPR001715">
    <property type="entry name" value="CH_dom"/>
</dbReference>
<reference evidence="6 7" key="1">
    <citation type="submission" date="2014-07" db="EMBL/GenBank/DDBJ databases">
        <title>Genomic and transcriptomic analysis on Apis cerana provide comprehensive insights into honey bee biology.</title>
        <authorList>
            <person name="Diao Q."/>
            <person name="Sun L."/>
            <person name="Zheng H."/>
            <person name="Zheng H."/>
            <person name="Xu S."/>
            <person name="Wang S."/>
            <person name="Zeng Z."/>
            <person name="Hu F."/>
            <person name="Su S."/>
            <person name="Wu J."/>
        </authorList>
    </citation>
    <scope>NUCLEOTIDE SEQUENCE [LARGE SCALE GENOMIC DNA]</scope>
    <source>
        <tissue evidence="6">Pupae without intestine</tissue>
    </source>
</reference>
<feature type="compositionally biased region" description="Low complexity" evidence="4">
    <location>
        <begin position="1172"/>
        <end position="1181"/>
    </location>
</feature>
<dbReference type="Pfam" id="PF00307">
    <property type="entry name" value="CH"/>
    <property type="match status" value="1"/>
</dbReference>
<dbReference type="PROSITE" id="PS50021">
    <property type="entry name" value="CH"/>
    <property type="match status" value="1"/>
</dbReference>
<dbReference type="SUPFAM" id="SSF52540">
    <property type="entry name" value="P-loop containing nucleoside triphosphate hydrolases"/>
    <property type="match status" value="1"/>
</dbReference>
<dbReference type="InterPro" id="IPR039041">
    <property type="entry name" value="Nav/unc-53"/>
</dbReference>
<proteinExistence type="inferred from homology"/>
<dbReference type="Pfam" id="PF23092">
    <property type="entry name" value="Ubiquitin_6"/>
    <property type="match status" value="1"/>
</dbReference>
<feature type="compositionally biased region" description="Polar residues" evidence="4">
    <location>
        <begin position="1062"/>
        <end position="1072"/>
    </location>
</feature>
<dbReference type="EMBL" id="KZ288344">
    <property type="protein sequence ID" value="PBC27693.1"/>
    <property type="molecule type" value="Genomic_DNA"/>
</dbReference>
<feature type="compositionally biased region" description="Polar residues" evidence="4">
    <location>
        <begin position="579"/>
        <end position="588"/>
    </location>
</feature>
<dbReference type="SMART" id="SM00382">
    <property type="entry name" value="AAA"/>
    <property type="match status" value="1"/>
</dbReference>
<keyword evidence="7" id="KW-1185">Reference proteome</keyword>
<dbReference type="Proteomes" id="UP000242457">
    <property type="component" value="Unassembled WGS sequence"/>
</dbReference>
<dbReference type="STRING" id="94128.A0A2A3E7F1"/>
<feature type="region of interest" description="Disordered" evidence="4">
    <location>
        <begin position="945"/>
        <end position="1084"/>
    </location>
</feature>
<feature type="region of interest" description="Disordered" evidence="4">
    <location>
        <begin position="1"/>
        <end position="66"/>
    </location>
</feature>
<evidence type="ECO:0000256" key="4">
    <source>
        <dbReference type="SAM" id="MobiDB-lite"/>
    </source>
</evidence>
<accession>A0A2A3E7F1</accession>
<feature type="compositionally biased region" description="Basic and acidic residues" evidence="4">
    <location>
        <begin position="996"/>
        <end position="1006"/>
    </location>
</feature>
<feature type="compositionally biased region" description="Polar residues" evidence="4">
    <location>
        <begin position="613"/>
        <end position="631"/>
    </location>
</feature>
<protein>
    <submittedName>
        <fullName evidence="6">Neuron navigator</fullName>
    </submittedName>
</protein>
<feature type="compositionally biased region" description="Polar residues" evidence="4">
    <location>
        <begin position="1902"/>
        <end position="1919"/>
    </location>
</feature>
<dbReference type="InterPro" id="IPR003593">
    <property type="entry name" value="AAA+_ATPase"/>
</dbReference>
<evidence type="ECO:0000259" key="5">
    <source>
        <dbReference type="PROSITE" id="PS50021"/>
    </source>
</evidence>
<dbReference type="SUPFAM" id="SSF47576">
    <property type="entry name" value="Calponin-homology domain, CH-domain"/>
    <property type="match status" value="1"/>
</dbReference>
<evidence type="ECO:0000256" key="1">
    <source>
        <dbReference type="ARBA" id="ARBA00006255"/>
    </source>
</evidence>
<evidence type="ECO:0000256" key="3">
    <source>
        <dbReference type="SAM" id="Coils"/>
    </source>
</evidence>
<dbReference type="PANTHER" id="PTHR12784:SF28">
    <property type="entry name" value="PROTEIN SICKIE"/>
    <property type="match status" value="1"/>
</dbReference>
<dbReference type="OrthoDB" id="2161974at2759"/>
<dbReference type="InterPro" id="IPR057126">
    <property type="entry name" value="NAV1-like_ubiquitin-like"/>
</dbReference>
<evidence type="ECO:0000313" key="7">
    <source>
        <dbReference type="Proteomes" id="UP000242457"/>
    </source>
</evidence>
<dbReference type="GO" id="GO:0022008">
    <property type="term" value="P:neurogenesis"/>
    <property type="evidence" value="ECO:0007669"/>
    <property type="project" value="InterPro"/>
</dbReference>
<dbReference type="Pfam" id="PF25408">
    <property type="entry name" value="AAA_lid_NAV1"/>
    <property type="match status" value="1"/>
</dbReference>
<feature type="compositionally biased region" description="Low complexity" evidence="4">
    <location>
        <begin position="945"/>
        <end position="959"/>
    </location>
</feature>
<name>A0A2A3E7F1_APICC</name>
<evidence type="ECO:0000313" key="6">
    <source>
        <dbReference type="EMBL" id="PBC27693.1"/>
    </source>
</evidence>
<comment type="similarity">
    <text evidence="1">Belongs to the Nav/unc-53 family.</text>
</comment>
<sequence>MSALKASAILPRGEESGARPKGKISKCLSGNPRKCQESDSPPSPAKSSRSPSASPRRTPSQNPLLAAESSCKKSVRKCWQQEEQRNQATCHRYLAPAKRSPRRYVSVLEQDFSQDEMGVLRVSSSNCGNGGDEPGEMSFLEFESLYTLEKELMRDVGQVVDDKCVFGGWLGGRRGLYTELPDPLYCQRPLAIAAPCSRVPTEGFSFAPGWSLSVEHFYQWQHRGRTTHQIYTDWANYYLERGGCKRRVTDLQTDLCDGVLLADLVEAVKQQQQSSGGQALQKANPSVLLTGAKQIGGQQQQEIAGKNLPPNGLNKDILAQKGLLLSNGMMKQAEDHDEGLTDENNSTIERTLSMNQANLCEQRMEGKRKEIGVDREDQTLDGKQGQVACIKGGRAETHEFEGNGRQTPSSFLPRNPTDAFCPRVQRAEEEEEIRGRFEARVVRGEGTGDLEEGAEETLGERRKVGWRLHREQSRKRRCDRGRLAGRLQRRQRRLSRVNHRGPGIYSRRKSHLRQSHRWKRRGLKKNFGKSRDKHRKQAMAEYANGEKPQKVSSGTSTSGGSGKVRGVPQSFGYVKRHSAGTSPSPNGVQNGGKDSTRTAQVSAVPRTKVKVSGGTQTCTTELQANSSTPNQGHHYKSYSLTGPSASQLSQSVRDRLMLGSQSLPKPGSPEFTALFASAHHRERGSGAGPTATSFSPRVLKPSDGSLSDTCSNYAAPDLQGYYTPNSPYTTSWMRHSNTYTPSGRSQGMGLCEADSVESLGSHRASLTHARLLIHQRDSTGSPAPPRLNRSNSISAFIAVCNHCFIVVCYVWYNDAHVVSAFEQSLSNMTQRLQQLTATAEKKYSQMKPNEIFNNKARKLKKKNSSNVSKIIMMQASQNFDKTVDRLLPPKPHRNQRLYRPGDLKIMQLLSVYPDNKIEVLNGMIMIPIPAEDAKTLGLRVPDSENFSAKSNSSSSKSSAHLSNTKYVGKRSNDDTRSKKDVKRHRNVDVSVKATKKQPDLKQERKAQRTPTLERLSNLHAKLERGLKNISNRTKTRSKVGPDSAKESSNLNSTTIRGYGRSSGRSLKKNSASQEDKLRKESSSKCTKQLFSMADSWSSDSIINVTKYGKKEKKEKNSQRMKMSYTINTDSELQELRETIERLRKQSAEASLNNGTTGANNGRRHTLGDSDSGTTGCTGNNNHQGASMARQLSADSVTSLNSLSSACSASSHHKKKGWLRSSFSKAFSRSRKNRHGSVSDAEDCKENASGDLSAPNSPRLPSASKHESSRGAQNGRSNGQKSPEVENPLTGSKSSSALYKKEDEDVVELKKQLREKDLVLTDIRLEALSSAHQLESLKDTVIKMRNEMLNLKQNNERLQRLVTSKSLTSSQSSLPSDPDRRFSMTEVASTVAALSNGDTSTTTDQLEDLNVPEHSVVPSTTSTTGEPTLEQDTDGKRINVAIYLGSEKNFNYNLVTGSTSDGSIGEPPHCIIASVCISNKTTWDSLDSTVRRCFKEYVSRVDPVTNLGLGVECVAAYHLGEASRCTTDSQHPELLPCGYLIGHVKTIYLVLSGYSWLAVDTLIPRSIVQRLISLLTEHRRVILCGPSGTGKSYLAGKLAHALVDADNDTKDATAVATFNVDHKSSKELRQYLAHIAERCDSNAADELPRVIILENLQHAASLGELFSGLLGTRHSSCPAIIGTMSQATCSTTNLQLHHNFRWVLCANHMEPVKGFLGRYLRRKLLEHELRECGGTRNAEMAAVVEWLPRVWLHLNKFLESHSSSDVTIGPRLFLSCPMEVTGSQVWFTDLWNYSVVPYLVEAVREGLTLYGRRVSGNGNGDSSWEDPAQFITSSYPWISTHAVHGGSDALLRLRPEDVGYDVVTSGHTSGVGASSVKSLGSTHSDTEGDPLLNMLMRLQEAANYSSPHSNDSDSVTSLDSSHTRHSEDLSSSTSSSRGSKIKGLRTEPRFRIEEPSFLSSTTFRNVAQFEVGTDECACKNSLFIHTLLQKFYLIKEC</sequence>
<feature type="compositionally biased region" description="Polar residues" evidence="4">
    <location>
        <begin position="1269"/>
        <end position="1280"/>
    </location>
</feature>
<feature type="compositionally biased region" description="Basic residues" evidence="4">
    <location>
        <begin position="487"/>
        <end position="499"/>
    </location>
</feature>
<feature type="region of interest" description="Disordered" evidence="4">
    <location>
        <begin position="1225"/>
        <end position="1302"/>
    </location>
</feature>